<evidence type="ECO:0000256" key="1">
    <source>
        <dbReference type="SAM" id="Phobius"/>
    </source>
</evidence>
<organism evidence="2 3">
    <name type="scientific">Chelatococcus albus</name>
    <dbReference type="NCBI Taxonomy" id="3047466"/>
    <lineage>
        <taxon>Bacteria</taxon>
        <taxon>Pseudomonadati</taxon>
        <taxon>Pseudomonadota</taxon>
        <taxon>Alphaproteobacteria</taxon>
        <taxon>Hyphomicrobiales</taxon>
        <taxon>Chelatococcaceae</taxon>
        <taxon>Chelatococcus</taxon>
    </lineage>
</organism>
<evidence type="ECO:0000313" key="2">
    <source>
        <dbReference type="EMBL" id="MDJ1159147.1"/>
    </source>
</evidence>
<keyword evidence="3" id="KW-1185">Reference proteome</keyword>
<feature type="transmembrane region" description="Helical" evidence="1">
    <location>
        <begin position="31"/>
        <end position="48"/>
    </location>
</feature>
<name>A0ABT7AID8_9HYPH</name>
<reference evidence="2 3" key="1">
    <citation type="submission" date="2023-05" db="EMBL/GenBank/DDBJ databases">
        <title>Chelatococcus sp. nov., a moderately thermophilic bacterium isolated from hot spring microbial mat.</title>
        <authorList>
            <person name="Hu C.-J."/>
            <person name="Li W.-J."/>
        </authorList>
    </citation>
    <scope>NUCLEOTIDE SEQUENCE [LARGE SCALE GENOMIC DNA]</scope>
    <source>
        <strain evidence="2 3">SYSU G07232</strain>
    </source>
</reference>
<keyword evidence="1" id="KW-0472">Membrane</keyword>
<keyword evidence="1" id="KW-1133">Transmembrane helix</keyword>
<keyword evidence="1" id="KW-0812">Transmembrane</keyword>
<proteinExistence type="predicted"/>
<dbReference type="EMBL" id="JASJEV010000007">
    <property type="protein sequence ID" value="MDJ1159147.1"/>
    <property type="molecule type" value="Genomic_DNA"/>
</dbReference>
<evidence type="ECO:0008006" key="4">
    <source>
        <dbReference type="Google" id="ProtNLM"/>
    </source>
</evidence>
<protein>
    <recommendedName>
        <fullName evidence="4">DUF4040 domain-containing protein</fullName>
    </recommendedName>
</protein>
<gene>
    <name evidence="2" type="ORF">QNA08_12955</name>
</gene>
<dbReference type="Proteomes" id="UP001321492">
    <property type="component" value="Unassembled WGS sequence"/>
</dbReference>
<accession>A0ABT7AID8</accession>
<sequence length="52" mass="5333">MSAVWLVCLALAAAVLATVYGLIPLPLEQVAGVVTAVVAFLLICGFEARTTS</sequence>
<dbReference type="RefSeq" id="WP_283741130.1">
    <property type="nucleotide sequence ID" value="NZ_JASJEV010000007.1"/>
</dbReference>
<evidence type="ECO:0000313" key="3">
    <source>
        <dbReference type="Proteomes" id="UP001321492"/>
    </source>
</evidence>
<comment type="caution">
    <text evidence="2">The sequence shown here is derived from an EMBL/GenBank/DDBJ whole genome shotgun (WGS) entry which is preliminary data.</text>
</comment>